<accession>A0A7J7MB47</accession>
<dbReference type="EMBL" id="JACGCM010001655">
    <property type="protein sequence ID" value="KAF6152052.1"/>
    <property type="molecule type" value="Genomic_DNA"/>
</dbReference>
<evidence type="ECO:0000313" key="1">
    <source>
        <dbReference type="EMBL" id="KAF6152052.1"/>
    </source>
</evidence>
<proteinExistence type="predicted"/>
<feature type="non-terminal residue" evidence="1">
    <location>
        <position position="1"/>
    </location>
</feature>
<evidence type="ECO:0000313" key="2">
    <source>
        <dbReference type="Proteomes" id="UP000541444"/>
    </source>
</evidence>
<name>A0A7J7MB47_9MAGN</name>
<keyword evidence="2" id="KW-1185">Reference proteome</keyword>
<dbReference type="Proteomes" id="UP000541444">
    <property type="component" value="Unassembled WGS sequence"/>
</dbReference>
<reference evidence="1 2" key="1">
    <citation type="journal article" date="2020" name="IScience">
        <title>Genome Sequencing of the Endangered Kingdonia uniflora (Circaeasteraceae, Ranunculales) Reveals Potential Mechanisms of Evolutionary Specialization.</title>
        <authorList>
            <person name="Sun Y."/>
            <person name="Deng T."/>
            <person name="Zhang A."/>
            <person name="Moore M.J."/>
            <person name="Landis J.B."/>
            <person name="Lin N."/>
            <person name="Zhang H."/>
            <person name="Zhang X."/>
            <person name="Huang J."/>
            <person name="Zhang X."/>
            <person name="Sun H."/>
            <person name="Wang H."/>
        </authorList>
    </citation>
    <scope>NUCLEOTIDE SEQUENCE [LARGE SCALE GENOMIC DNA]</scope>
    <source>
        <strain evidence="1">TB1705</strain>
        <tissue evidence="1">Leaf</tissue>
    </source>
</reference>
<sequence length="91" mass="10050">MDELVKMIQTDKPLLIPSLIGGRETSNLNLDEYRRLCPPCIGMRPNEFITKATSELVIINSLALAEILMDAIGTDIFFGQNTGCKSHLVLS</sequence>
<dbReference type="AlphaFoldDB" id="A0A7J7MB47"/>
<gene>
    <name evidence="1" type="ORF">GIB67_031374</name>
</gene>
<protein>
    <submittedName>
        <fullName evidence="1">Uncharacterized protein</fullName>
    </submittedName>
</protein>
<comment type="caution">
    <text evidence="1">The sequence shown here is derived from an EMBL/GenBank/DDBJ whole genome shotgun (WGS) entry which is preliminary data.</text>
</comment>
<organism evidence="1 2">
    <name type="scientific">Kingdonia uniflora</name>
    <dbReference type="NCBI Taxonomy" id="39325"/>
    <lineage>
        <taxon>Eukaryota</taxon>
        <taxon>Viridiplantae</taxon>
        <taxon>Streptophyta</taxon>
        <taxon>Embryophyta</taxon>
        <taxon>Tracheophyta</taxon>
        <taxon>Spermatophyta</taxon>
        <taxon>Magnoliopsida</taxon>
        <taxon>Ranunculales</taxon>
        <taxon>Circaeasteraceae</taxon>
        <taxon>Kingdonia</taxon>
    </lineage>
</organism>